<evidence type="ECO:0000313" key="3">
    <source>
        <dbReference type="Proteomes" id="UP000515317"/>
    </source>
</evidence>
<dbReference type="AlphaFoldDB" id="A0A6S6QWK1"/>
<dbReference type="InterPro" id="IPR007577">
    <property type="entry name" value="GlycoTrfase_DXD_sugar-bd_CS"/>
</dbReference>
<dbReference type="InterPro" id="IPR051706">
    <property type="entry name" value="Glycosyltransferase_domain"/>
</dbReference>
<keyword evidence="3" id="KW-1185">Reference proteome</keyword>
<dbReference type="Proteomes" id="UP000515317">
    <property type="component" value="Chromosome"/>
</dbReference>
<dbReference type="PANTHER" id="PTHR32385">
    <property type="entry name" value="MANNOSYL PHOSPHORYLINOSITOL CERAMIDE SYNTHASE"/>
    <property type="match status" value="1"/>
</dbReference>
<dbReference type="InterPro" id="IPR029044">
    <property type="entry name" value="Nucleotide-diphossugar_trans"/>
</dbReference>
<dbReference type="PANTHER" id="PTHR32385:SF15">
    <property type="entry name" value="INOSITOL PHOSPHOCERAMIDE MANNOSYLTRANSFERASE 1"/>
    <property type="match status" value="1"/>
</dbReference>
<keyword evidence="1" id="KW-0808">Transferase</keyword>
<proteinExistence type="predicted"/>
<organism evidence="2 3">
    <name type="scientific">Terrihabitans soli</name>
    <dbReference type="NCBI Taxonomy" id="708113"/>
    <lineage>
        <taxon>Bacteria</taxon>
        <taxon>Pseudomonadati</taxon>
        <taxon>Pseudomonadota</taxon>
        <taxon>Alphaproteobacteria</taxon>
        <taxon>Hyphomicrobiales</taxon>
        <taxon>Terrihabitans</taxon>
    </lineage>
</organism>
<reference evidence="2 3" key="1">
    <citation type="submission" date="2020-08" db="EMBL/GenBank/DDBJ databases">
        <title>Genome sequence of Rhizobiales bacterium strain IZ6.</title>
        <authorList>
            <person name="Nakai R."/>
            <person name="Naganuma T."/>
        </authorList>
    </citation>
    <scope>NUCLEOTIDE SEQUENCE [LARGE SCALE GENOMIC DNA]</scope>
    <source>
        <strain evidence="2 3">IZ6</strain>
    </source>
</reference>
<dbReference type="GO" id="GO:0016020">
    <property type="term" value="C:membrane"/>
    <property type="evidence" value="ECO:0007669"/>
    <property type="project" value="GOC"/>
</dbReference>
<dbReference type="GO" id="GO:0051999">
    <property type="term" value="P:mannosyl-inositol phosphorylceramide biosynthetic process"/>
    <property type="evidence" value="ECO:0007669"/>
    <property type="project" value="TreeGrafter"/>
</dbReference>
<dbReference type="Gene3D" id="3.90.550.20">
    <property type="match status" value="1"/>
</dbReference>
<evidence type="ECO:0008006" key="4">
    <source>
        <dbReference type="Google" id="ProtNLM"/>
    </source>
</evidence>
<evidence type="ECO:0000313" key="2">
    <source>
        <dbReference type="EMBL" id="BCJ91945.1"/>
    </source>
</evidence>
<evidence type="ECO:0000256" key="1">
    <source>
        <dbReference type="ARBA" id="ARBA00022679"/>
    </source>
</evidence>
<dbReference type="Pfam" id="PF04488">
    <property type="entry name" value="Gly_transf_sug"/>
    <property type="match status" value="1"/>
</dbReference>
<dbReference type="SUPFAM" id="SSF53448">
    <property type="entry name" value="Nucleotide-diphospho-sugar transferases"/>
    <property type="match status" value="1"/>
</dbReference>
<accession>A0A6S6QWK1</accession>
<name>A0A6S6QWK1_9HYPH</name>
<sequence>MIPKIIHQTAPTKTLSWEERVLKRRAQRMLPEWEFLLWDDADLDTLFAKSYPHYVDAYRRIASGVIRSDLGRLAFLHHIGGFYFDTDYLLYKPIPQEFQAASCILPIETGTSWDQREFRIGNCFMAAAPGHKFFGDYLAHAFSKDPAAPEHYATAVGVAGPYAISQYLQAHRNEYPDIVFAAQDIFLPAKNRRTAETVGAHLCWGSWRKKSLVKAMRTLARRKANAIWPLFADALAKRA</sequence>
<dbReference type="EMBL" id="AP023361">
    <property type="protein sequence ID" value="BCJ91945.1"/>
    <property type="molecule type" value="Genomic_DNA"/>
</dbReference>
<dbReference type="GO" id="GO:0000030">
    <property type="term" value="F:mannosyltransferase activity"/>
    <property type="evidence" value="ECO:0007669"/>
    <property type="project" value="TreeGrafter"/>
</dbReference>
<dbReference type="KEGG" id="tso:IZ6_26800"/>
<gene>
    <name evidence="2" type="ORF">IZ6_26800</name>
</gene>
<protein>
    <recommendedName>
        <fullName evidence="4">Glycosyl transferase</fullName>
    </recommendedName>
</protein>